<accession>A0A023FMT6</accession>
<name>A0A023FMT6_AMBCJ</name>
<evidence type="ECO:0000313" key="1">
    <source>
        <dbReference type="EMBL" id="JAC23062.1"/>
    </source>
</evidence>
<sequence length="199" mass="21379">RFVVSPCSSCVLPRCANKRRKMFFVFAVAAGIFLSMGLGGTTPTNPKAVECPAPITKVPHGGHKVLIIKGHTENCTCPLPNGGLGKHADGTMCTGIKDGIRIRGNCSNGDCKPAESTYGCEGRNGTETDSIVNRVLCFFECNNGGRKEWRYLPDGTPCVNKDDGTDENGKNGTCKHRPHRDAPNETVCFPNDQLHLVGC</sequence>
<reference evidence="1" key="1">
    <citation type="submission" date="2014-03" db="EMBL/GenBank/DDBJ databases">
        <title>The sialotranscriptome of Amblyomma triste, Amblyomma parvum and Amblyomma cajennense ticks, uncovered by 454-based RNA-seq.</title>
        <authorList>
            <person name="Garcia G.R."/>
            <person name="Gardinassi L.G."/>
            <person name="Ribeiro J.M."/>
            <person name="Anatriello E."/>
            <person name="Ferreira B.R."/>
            <person name="Moreira H.N."/>
            <person name="Mafra C."/>
            <person name="Olegario M.M."/>
            <person name="Szabo P.J."/>
            <person name="Miranda-Santos I.K."/>
            <person name="Maruyama S.R."/>
        </authorList>
    </citation>
    <scope>NUCLEOTIDE SEQUENCE</scope>
    <source>
        <strain evidence="1">Uberlandia</strain>
        <tissue evidence="1">Salivary glands</tissue>
    </source>
</reference>
<feature type="non-terminal residue" evidence="1">
    <location>
        <position position="1"/>
    </location>
</feature>
<organism evidence="1">
    <name type="scientific">Amblyomma cajennense</name>
    <name type="common">Cayenne tick</name>
    <name type="synonym">Acarus cajennensis</name>
    <dbReference type="NCBI Taxonomy" id="34607"/>
    <lineage>
        <taxon>Eukaryota</taxon>
        <taxon>Metazoa</taxon>
        <taxon>Ecdysozoa</taxon>
        <taxon>Arthropoda</taxon>
        <taxon>Chelicerata</taxon>
        <taxon>Arachnida</taxon>
        <taxon>Acari</taxon>
        <taxon>Parasitiformes</taxon>
        <taxon>Ixodida</taxon>
        <taxon>Ixodoidea</taxon>
        <taxon>Ixodidae</taxon>
        <taxon>Amblyomminae</taxon>
        <taxon>Amblyomma</taxon>
    </lineage>
</organism>
<dbReference type="AlphaFoldDB" id="A0A023FMT6"/>
<protein>
    <submittedName>
        <fullName evidence="1">Putative secreted protein</fullName>
    </submittedName>
</protein>
<dbReference type="EMBL" id="GBBK01001420">
    <property type="protein sequence ID" value="JAC23062.1"/>
    <property type="molecule type" value="mRNA"/>
</dbReference>
<proteinExistence type="evidence at transcript level"/>